<evidence type="ECO:0000256" key="4">
    <source>
        <dbReference type="ARBA" id="ARBA00022730"/>
    </source>
</evidence>
<dbReference type="Gene3D" id="3.40.50.300">
    <property type="entry name" value="P-loop containing nucleotide triphosphate hydrolases"/>
    <property type="match status" value="1"/>
</dbReference>
<evidence type="ECO:0000256" key="2">
    <source>
        <dbReference type="ARBA" id="ARBA00022517"/>
    </source>
</evidence>
<keyword evidence="6 10" id="KW-0378">Hydrolase</keyword>
<keyword evidence="1 10" id="KW-0963">Cytoplasm</keyword>
<keyword evidence="4 10" id="KW-0699">rRNA-binding</keyword>
<dbReference type="GO" id="GO:0005525">
    <property type="term" value="F:GTP binding"/>
    <property type="evidence" value="ECO:0007669"/>
    <property type="project" value="UniProtKB-UniRule"/>
</dbReference>
<feature type="binding site" evidence="10">
    <location>
        <position position="287"/>
    </location>
    <ligand>
        <name>Zn(2+)</name>
        <dbReference type="ChEBI" id="CHEBI:29105"/>
    </ligand>
</feature>
<dbReference type="SUPFAM" id="SSF52540">
    <property type="entry name" value="P-loop containing nucleoside triphosphate hydrolases"/>
    <property type="match status" value="1"/>
</dbReference>
<evidence type="ECO:0000256" key="5">
    <source>
        <dbReference type="ARBA" id="ARBA00022741"/>
    </source>
</evidence>
<feature type="binding site" evidence="10">
    <location>
        <begin position="194"/>
        <end position="202"/>
    </location>
    <ligand>
        <name>GTP</name>
        <dbReference type="ChEBI" id="CHEBI:37565"/>
    </ligand>
</feature>
<dbReference type="RefSeq" id="WP_039001879.1">
    <property type="nucleotide sequence ID" value="NZ_CP014327.1"/>
</dbReference>
<protein>
    <recommendedName>
        <fullName evidence="10">Small ribosomal subunit biogenesis GTPase RsgA</fullName>
        <ecNumber evidence="10">3.6.1.-</ecNumber>
    </recommendedName>
</protein>
<comment type="subcellular location">
    <subcellularLocation>
        <location evidence="10">Cytoplasm</location>
    </subcellularLocation>
</comment>
<dbReference type="GO" id="GO:0019843">
    <property type="term" value="F:rRNA binding"/>
    <property type="evidence" value="ECO:0007669"/>
    <property type="project" value="UniProtKB-KW"/>
</dbReference>
<dbReference type="KEGG" id="hat:RC74_08610"/>
<evidence type="ECO:0000259" key="12">
    <source>
        <dbReference type="PROSITE" id="PS51721"/>
    </source>
</evidence>
<dbReference type="NCBIfam" id="TIGR00157">
    <property type="entry name" value="ribosome small subunit-dependent GTPase A"/>
    <property type="match status" value="1"/>
</dbReference>
<dbReference type="InterPro" id="IPR030378">
    <property type="entry name" value="G_CP_dom"/>
</dbReference>
<sequence length="348" mass="38313">MTLETTLEDLGWAEDFQSQLTEEDAGLTPMRISEVHRSKIRALSTTDAHLLVFPSHITSGDVAVGDWILVDGDIARIVRVLDRRSCLTRRAAGPDLRKQLVAANVDTLFIVTSCNADFNEARIERFISMAFEAGTTPVIIATKADNAEDAADYVARAEKLSLGQVALAINAHDPEDLKRLAPWCGPRQTIALLGSSGVGKTTITNGIAGTTQATAEIREDDARGRHTTTSRALHRIQGGGWLLDTPGMREFGLFDASEGINTVFQDVMQYADSCKFRDCAHEGEPGCAVQKAVKSGELDPDRLKRWQKLQREDSLQVETVAQTRKRSRTMVKMHKTAKQLRNRKVDGD</sequence>
<keyword evidence="14" id="KW-1185">Reference proteome</keyword>
<keyword evidence="5 10" id="KW-0547">Nucleotide-binding</keyword>
<dbReference type="EC" id="3.6.1.-" evidence="10"/>
<dbReference type="PROSITE" id="PS50936">
    <property type="entry name" value="ENGC_GTPASE"/>
    <property type="match status" value="1"/>
</dbReference>
<comment type="similarity">
    <text evidence="10">Belongs to the TRAFAC class YlqF/YawG GTPase family. RsgA subfamily.</text>
</comment>
<dbReference type="PANTHER" id="PTHR32120">
    <property type="entry name" value="SMALL RIBOSOMAL SUBUNIT BIOGENESIS GTPASE RSGA"/>
    <property type="match status" value="1"/>
</dbReference>
<dbReference type="GO" id="GO:0005737">
    <property type="term" value="C:cytoplasm"/>
    <property type="evidence" value="ECO:0007669"/>
    <property type="project" value="UniProtKB-SubCell"/>
</dbReference>
<dbReference type="PROSITE" id="PS51721">
    <property type="entry name" value="G_CP"/>
    <property type="match status" value="1"/>
</dbReference>
<evidence type="ECO:0000256" key="6">
    <source>
        <dbReference type="ARBA" id="ARBA00022801"/>
    </source>
</evidence>
<evidence type="ECO:0000256" key="7">
    <source>
        <dbReference type="ARBA" id="ARBA00022833"/>
    </source>
</evidence>
<evidence type="ECO:0000256" key="3">
    <source>
        <dbReference type="ARBA" id="ARBA00022723"/>
    </source>
</evidence>
<feature type="domain" description="CP-type G" evidence="12">
    <location>
        <begin position="97"/>
        <end position="251"/>
    </location>
</feature>
<dbReference type="GO" id="GO:0042274">
    <property type="term" value="P:ribosomal small subunit biogenesis"/>
    <property type="evidence" value="ECO:0007669"/>
    <property type="project" value="UniProtKB-UniRule"/>
</dbReference>
<evidence type="ECO:0000256" key="10">
    <source>
        <dbReference type="HAMAP-Rule" id="MF_01820"/>
    </source>
</evidence>
<comment type="function">
    <text evidence="10">One of several proteins that assist in the late maturation steps of the functional core of the 30S ribosomal subunit. Helps release RbfA from mature subunits. May play a role in the assembly of ribosomal proteins into the subunit. Circularly permuted GTPase that catalyzes slow GTP hydrolysis, GTPase activity is stimulated by the 30S ribosomal subunit.</text>
</comment>
<dbReference type="HAMAP" id="MF_01820">
    <property type="entry name" value="GTPase_RsgA"/>
    <property type="match status" value="1"/>
</dbReference>
<dbReference type="OrthoDB" id="9809485at2"/>
<keyword evidence="8 10" id="KW-0694">RNA-binding</keyword>
<proteinExistence type="inferred from homology"/>
<feature type="binding site" evidence="10">
    <location>
        <begin position="142"/>
        <end position="145"/>
    </location>
    <ligand>
        <name>GTP</name>
        <dbReference type="ChEBI" id="CHEBI:37565"/>
    </ligand>
</feature>
<feature type="binding site" evidence="10">
    <location>
        <position position="281"/>
    </location>
    <ligand>
        <name>Zn(2+)</name>
        <dbReference type="ChEBI" id="CHEBI:29105"/>
    </ligand>
</feature>
<evidence type="ECO:0000313" key="14">
    <source>
        <dbReference type="Proteomes" id="UP000070371"/>
    </source>
</evidence>
<dbReference type="InterPro" id="IPR004881">
    <property type="entry name" value="Ribosome_biogen_GTPase_RsgA"/>
</dbReference>
<feature type="binding site" evidence="10">
    <location>
        <position position="274"/>
    </location>
    <ligand>
        <name>Zn(2+)</name>
        <dbReference type="ChEBI" id="CHEBI:29105"/>
    </ligand>
</feature>
<name>A0A126V036_9RHOB</name>
<dbReference type="PANTHER" id="PTHR32120:SF10">
    <property type="entry name" value="SMALL RIBOSOMAL SUBUNIT BIOGENESIS GTPASE RSGA"/>
    <property type="match status" value="1"/>
</dbReference>
<keyword evidence="7 10" id="KW-0862">Zinc</keyword>
<dbReference type="EMBL" id="CP014327">
    <property type="protein sequence ID" value="AML51305.1"/>
    <property type="molecule type" value="Genomic_DNA"/>
</dbReference>
<dbReference type="STRING" id="1579316.RC74_08610"/>
<dbReference type="Pfam" id="PF03193">
    <property type="entry name" value="RsgA_GTPase"/>
    <property type="match status" value="1"/>
</dbReference>
<dbReference type="Gene3D" id="1.10.40.50">
    <property type="entry name" value="Probable gtpase engc, domain 3"/>
    <property type="match status" value="1"/>
</dbReference>
<feature type="binding site" evidence="10">
    <location>
        <position position="279"/>
    </location>
    <ligand>
        <name>Zn(2+)</name>
        <dbReference type="ChEBI" id="CHEBI:29105"/>
    </ligand>
</feature>
<accession>A0A126V036</accession>
<evidence type="ECO:0000259" key="11">
    <source>
        <dbReference type="PROSITE" id="PS50936"/>
    </source>
</evidence>
<keyword evidence="2 10" id="KW-0690">Ribosome biogenesis</keyword>
<evidence type="ECO:0000313" key="13">
    <source>
        <dbReference type="EMBL" id="AML51305.1"/>
    </source>
</evidence>
<dbReference type="InterPro" id="IPR027417">
    <property type="entry name" value="P-loop_NTPase"/>
</dbReference>
<evidence type="ECO:0000256" key="8">
    <source>
        <dbReference type="ARBA" id="ARBA00022884"/>
    </source>
</evidence>
<comment type="cofactor">
    <cofactor evidence="10">
        <name>Zn(2+)</name>
        <dbReference type="ChEBI" id="CHEBI:29105"/>
    </cofactor>
    <text evidence="10">Binds 1 zinc ion per subunit.</text>
</comment>
<keyword evidence="9 10" id="KW-0342">GTP-binding</keyword>
<dbReference type="CDD" id="cd01854">
    <property type="entry name" value="YjeQ_EngC"/>
    <property type="match status" value="1"/>
</dbReference>
<gene>
    <name evidence="10" type="primary">rsgA</name>
    <name evidence="13" type="ORF">RC74_08610</name>
</gene>
<dbReference type="AlphaFoldDB" id="A0A126V036"/>
<comment type="subunit">
    <text evidence="10">Monomer. Associates with 30S ribosomal subunit, binds 16S rRNA.</text>
</comment>
<keyword evidence="3 10" id="KW-0479">Metal-binding</keyword>
<dbReference type="GO" id="GO:0003924">
    <property type="term" value="F:GTPase activity"/>
    <property type="evidence" value="ECO:0007669"/>
    <property type="project" value="UniProtKB-UniRule"/>
</dbReference>
<reference evidence="13 14" key="1">
    <citation type="submission" date="2016-02" db="EMBL/GenBank/DDBJ databases">
        <title>Complete genome sequence of Halocynthiibacter arcticus PAMC 20958t from arctic marine sediment.</title>
        <authorList>
            <person name="Lee Y.M."/>
            <person name="Baek K."/>
            <person name="Lee H.K."/>
            <person name="Shin S.C."/>
        </authorList>
    </citation>
    <scope>NUCLEOTIDE SEQUENCE [LARGE SCALE GENOMIC DNA]</scope>
    <source>
        <strain evidence="13">PAMC 20958</strain>
    </source>
</reference>
<organism evidence="13 14">
    <name type="scientific">Falsihalocynthiibacter arcticus</name>
    <dbReference type="NCBI Taxonomy" id="1579316"/>
    <lineage>
        <taxon>Bacteria</taxon>
        <taxon>Pseudomonadati</taxon>
        <taxon>Pseudomonadota</taxon>
        <taxon>Alphaproteobacteria</taxon>
        <taxon>Rhodobacterales</taxon>
        <taxon>Roseobacteraceae</taxon>
        <taxon>Falsihalocynthiibacter</taxon>
    </lineage>
</organism>
<evidence type="ECO:0000256" key="1">
    <source>
        <dbReference type="ARBA" id="ARBA00022490"/>
    </source>
</evidence>
<dbReference type="Proteomes" id="UP000070371">
    <property type="component" value="Chromosome"/>
</dbReference>
<dbReference type="InterPro" id="IPR010914">
    <property type="entry name" value="RsgA_GTPase_dom"/>
</dbReference>
<dbReference type="GO" id="GO:0046872">
    <property type="term" value="F:metal ion binding"/>
    <property type="evidence" value="ECO:0007669"/>
    <property type="project" value="UniProtKB-KW"/>
</dbReference>
<evidence type="ECO:0000256" key="9">
    <source>
        <dbReference type="ARBA" id="ARBA00023134"/>
    </source>
</evidence>
<feature type="domain" description="EngC GTPase" evidence="11">
    <location>
        <begin position="103"/>
        <end position="249"/>
    </location>
</feature>